<evidence type="ECO:0000259" key="10">
    <source>
        <dbReference type="Pfam" id="PF01467"/>
    </source>
</evidence>
<keyword evidence="7 9" id="KW-0173">Coenzyme A biosynthesis</keyword>
<dbReference type="GO" id="GO:0005737">
    <property type="term" value="C:cytoplasm"/>
    <property type="evidence" value="ECO:0007669"/>
    <property type="project" value="UniProtKB-SubCell"/>
</dbReference>
<feature type="binding site" evidence="9">
    <location>
        <position position="19"/>
    </location>
    <ligand>
        <name>ATP</name>
        <dbReference type="ChEBI" id="CHEBI:30616"/>
    </ligand>
</feature>
<comment type="subunit">
    <text evidence="9">Homohexamer.</text>
</comment>
<evidence type="ECO:0000256" key="5">
    <source>
        <dbReference type="ARBA" id="ARBA00022840"/>
    </source>
</evidence>
<dbReference type="PRINTS" id="PR01020">
    <property type="entry name" value="LPSBIOSNTHSS"/>
</dbReference>
<keyword evidence="2 9" id="KW-0808">Transferase</keyword>
<feature type="binding site" evidence="9">
    <location>
        <position position="43"/>
    </location>
    <ligand>
        <name>substrate</name>
    </ligand>
</feature>
<evidence type="ECO:0000313" key="12">
    <source>
        <dbReference type="Proteomes" id="UP000563349"/>
    </source>
</evidence>
<dbReference type="UniPathway" id="UPA00241">
    <property type="reaction ID" value="UER00355"/>
</dbReference>
<dbReference type="Gene3D" id="3.40.50.620">
    <property type="entry name" value="HUPs"/>
    <property type="match status" value="1"/>
</dbReference>
<evidence type="ECO:0000256" key="4">
    <source>
        <dbReference type="ARBA" id="ARBA00022741"/>
    </source>
</evidence>
<name>A0A7Z0LCG7_9STRE</name>
<evidence type="ECO:0000256" key="2">
    <source>
        <dbReference type="ARBA" id="ARBA00022679"/>
    </source>
</evidence>
<dbReference type="GO" id="GO:0004595">
    <property type="term" value="F:pantetheine-phosphate adenylyltransferase activity"/>
    <property type="evidence" value="ECO:0007669"/>
    <property type="project" value="UniProtKB-UniRule"/>
</dbReference>
<feature type="binding site" evidence="9">
    <location>
        <position position="101"/>
    </location>
    <ligand>
        <name>ATP</name>
        <dbReference type="ChEBI" id="CHEBI:30616"/>
    </ligand>
</feature>
<proteinExistence type="inferred from homology"/>
<organism evidence="11 12">
    <name type="scientific">Streptococcus danieliae</name>
    <dbReference type="NCBI Taxonomy" id="747656"/>
    <lineage>
        <taxon>Bacteria</taxon>
        <taxon>Bacillati</taxon>
        <taxon>Bacillota</taxon>
        <taxon>Bacilli</taxon>
        <taxon>Lactobacillales</taxon>
        <taxon>Streptococcaceae</taxon>
        <taxon>Streptococcus</taxon>
    </lineage>
</organism>
<feature type="binding site" evidence="9">
    <location>
        <position position="11"/>
    </location>
    <ligand>
        <name>substrate</name>
    </ligand>
</feature>
<keyword evidence="1 9" id="KW-0963">Cytoplasm</keyword>
<dbReference type="GO" id="GO:0005524">
    <property type="term" value="F:ATP binding"/>
    <property type="evidence" value="ECO:0007669"/>
    <property type="project" value="UniProtKB-KW"/>
</dbReference>
<dbReference type="NCBIfam" id="TIGR01510">
    <property type="entry name" value="coaD_prev_kdtB"/>
    <property type="match status" value="1"/>
</dbReference>
<gene>
    <name evidence="9 11" type="primary">coaD</name>
    <name evidence="11" type="ORF">HZY93_02795</name>
</gene>
<dbReference type="InterPro" id="IPR004821">
    <property type="entry name" value="Cyt_trans-like"/>
</dbReference>
<feature type="binding site" evidence="9">
    <location>
        <begin position="91"/>
        <end position="93"/>
    </location>
    <ligand>
        <name>ATP</name>
        <dbReference type="ChEBI" id="CHEBI:30616"/>
    </ligand>
</feature>
<accession>A0A7Z0LCG7</accession>
<dbReference type="PANTHER" id="PTHR21342">
    <property type="entry name" value="PHOSPHOPANTETHEINE ADENYLYLTRANSFERASE"/>
    <property type="match status" value="1"/>
</dbReference>
<comment type="similarity">
    <text evidence="9">Belongs to the bacterial CoaD family.</text>
</comment>
<dbReference type="AlphaFoldDB" id="A0A7Z0LCG7"/>
<comment type="caution">
    <text evidence="11">The sequence shown here is derived from an EMBL/GenBank/DDBJ whole genome shotgun (WGS) entry which is preliminary data.</text>
</comment>
<dbReference type="HAMAP" id="MF_00151">
    <property type="entry name" value="PPAT_bact"/>
    <property type="match status" value="1"/>
</dbReference>
<evidence type="ECO:0000256" key="1">
    <source>
        <dbReference type="ARBA" id="ARBA00022490"/>
    </source>
</evidence>
<reference evidence="11 12" key="1">
    <citation type="submission" date="2020-07" db="EMBL/GenBank/DDBJ databases">
        <title>MOT database genomes.</title>
        <authorList>
            <person name="Joseph S."/>
            <person name="Aduse-Opoku J."/>
            <person name="Hashim A."/>
            <person name="Wade W."/>
            <person name="Curtis M."/>
        </authorList>
    </citation>
    <scope>NUCLEOTIDE SEQUENCE [LARGE SCALE GENOMIC DNA]</scope>
    <source>
        <strain evidence="11 12">CCW311</strain>
    </source>
</reference>
<evidence type="ECO:0000256" key="7">
    <source>
        <dbReference type="ARBA" id="ARBA00022993"/>
    </source>
</evidence>
<dbReference type="EMBL" id="JACBYG010000022">
    <property type="protein sequence ID" value="NYS48913.1"/>
    <property type="molecule type" value="Genomic_DNA"/>
</dbReference>
<comment type="catalytic activity">
    <reaction evidence="8 9">
        <text>(R)-4'-phosphopantetheine + ATP + H(+) = 3'-dephospho-CoA + diphosphate</text>
        <dbReference type="Rhea" id="RHEA:19801"/>
        <dbReference type="ChEBI" id="CHEBI:15378"/>
        <dbReference type="ChEBI" id="CHEBI:30616"/>
        <dbReference type="ChEBI" id="CHEBI:33019"/>
        <dbReference type="ChEBI" id="CHEBI:57328"/>
        <dbReference type="ChEBI" id="CHEBI:61723"/>
        <dbReference type="EC" id="2.7.7.3"/>
    </reaction>
</comment>
<evidence type="ECO:0000256" key="6">
    <source>
        <dbReference type="ARBA" id="ARBA00022842"/>
    </source>
</evidence>
<keyword evidence="12" id="KW-1185">Reference proteome</keyword>
<comment type="subcellular location">
    <subcellularLocation>
        <location evidence="9">Cytoplasm</location>
    </subcellularLocation>
</comment>
<dbReference type="EC" id="2.7.7.3" evidence="9"/>
<feature type="binding site" evidence="9">
    <location>
        <position position="76"/>
    </location>
    <ligand>
        <name>substrate</name>
    </ligand>
</feature>
<evidence type="ECO:0000256" key="8">
    <source>
        <dbReference type="ARBA" id="ARBA00029346"/>
    </source>
</evidence>
<evidence type="ECO:0000313" key="11">
    <source>
        <dbReference type="EMBL" id="NYS48913.1"/>
    </source>
</evidence>
<dbReference type="NCBIfam" id="TIGR00125">
    <property type="entry name" value="cyt_tran_rel"/>
    <property type="match status" value="1"/>
</dbReference>
<keyword evidence="3 9" id="KW-0548">Nucleotidyltransferase</keyword>
<feature type="binding site" evidence="9">
    <location>
        <begin position="126"/>
        <end position="132"/>
    </location>
    <ligand>
        <name>ATP</name>
        <dbReference type="ChEBI" id="CHEBI:30616"/>
    </ligand>
</feature>
<dbReference type="InterPro" id="IPR001980">
    <property type="entry name" value="PPAT"/>
</dbReference>
<evidence type="ECO:0000256" key="9">
    <source>
        <dbReference type="HAMAP-Rule" id="MF_00151"/>
    </source>
</evidence>
<comment type="cofactor">
    <cofactor evidence="9">
        <name>Mg(2+)</name>
        <dbReference type="ChEBI" id="CHEBI:18420"/>
    </cofactor>
</comment>
<feature type="binding site" evidence="9">
    <location>
        <position position="90"/>
    </location>
    <ligand>
        <name>substrate</name>
    </ligand>
</feature>
<feature type="domain" description="Cytidyltransferase-like" evidence="10">
    <location>
        <begin position="7"/>
        <end position="136"/>
    </location>
</feature>
<dbReference type="Pfam" id="PF01467">
    <property type="entry name" value="CTP_transf_like"/>
    <property type="match status" value="1"/>
</dbReference>
<dbReference type="SUPFAM" id="SSF52374">
    <property type="entry name" value="Nucleotidylyl transferase"/>
    <property type="match status" value="1"/>
</dbReference>
<keyword evidence="6 9" id="KW-0460">Magnesium</keyword>
<dbReference type="RefSeq" id="WP_179923563.1">
    <property type="nucleotide sequence ID" value="NZ_CP128228.1"/>
</dbReference>
<dbReference type="InterPro" id="IPR014729">
    <property type="entry name" value="Rossmann-like_a/b/a_fold"/>
</dbReference>
<dbReference type="GO" id="GO:0015937">
    <property type="term" value="P:coenzyme A biosynthetic process"/>
    <property type="evidence" value="ECO:0007669"/>
    <property type="project" value="UniProtKB-UniRule"/>
</dbReference>
<keyword evidence="4 9" id="KW-0547">Nucleotide-binding</keyword>
<comment type="pathway">
    <text evidence="9">Cofactor biosynthesis; coenzyme A biosynthesis; CoA from (R)-pantothenate: step 4/5.</text>
</comment>
<keyword evidence="5 9" id="KW-0067">ATP-binding</keyword>
<dbReference type="Proteomes" id="UP000563349">
    <property type="component" value="Unassembled WGS sequence"/>
</dbReference>
<protein>
    <recommendedName>
        <fullName evidence="9">Phosphopantetheine adenylyltransferase</fullName>
        <ecNumber evidence="9">2.7.7.3</ecNumber>
    </recommendedName>
    <alternativeName>
        <fullName evidence="9">Dephospho-CoA pyrophosphorylase</fullName>
    </alternativeName>
    <alternativeName>
        <fullName evidence="9">Pantetheine-phosphate adenylyltransferase</fullName>
        <shortName evidence="9">PPAT</shortName>
    </alternativeName>
</protein>
<sequence length="163" mass="18704">MTLTKGLYAGSFDPLTKGHLDIIERAADLVNTLYVGLFVNPQKQGLFTMEERFQILQESLRHLPNVKIILAEDRLLAEVAQELEVAVLFRGLRNPEDFSYEANMDYFNRQLTDGLETLYLMAEPALAPINSSRIRELIHFKRDISDYVPTPVLGMVLKKYENE</sequence>
<dbReference type="CDD" id="cd02163">
    <property type="entry name" value="PPAT"/>
    <property type="match status" value="1"/>
</dbReference>
<feature type="binding site" evidence="9">
    <location>
        <begin position="11"/>
        <end position="12"/>
    </location>
    <ligand>
        <name>ATP</name>
        <dbReference type="ChEBI" id="CHEBI:30616"/>
    </ligand>
</feature>
<dbReference type="PANTHER" id="PTHR21342:SF1">
    <property type="entry name" value="PHOSPHOPANTETHEINE ADENYLYLTRANSFERASE"/>
    <property type="match status" value="1"/>
</dbReference>
<feature type="site" description="Transition state stabilizer" evidence="9">
    <location>
        <position position="19"/>
    </location>
</feature>
<comment type="function">
    <text evidence="9">Reversibly transfers an adenylyl group from ATP to 4'-phosphopantetheine, yielding dephospho-CoA (dPCoA) and pyrophosphate.</text>
</comment>
<evidence type="ECO:0000256" key="3">
    <source>
        <dbReference type="ARBA" id="ARBA00022695"/>
    </source>
</evidence>